<dbReference type="CDD" id="cd00082">
    <property type="entry name" value="HisKA"/>
    <property type="match status" value="1"/>
</dbReference>
<dbReference type="GO" id="GO:0030295">
    <property type="term" value="F:protein kinase activator activity"/>
    <property type="evidence" value="ECO:0007669"/>
    <property type="project" value="TreeGrafter"/>
</dbReference>
<keyword evidence="11" id="KW-0067">ATP-binding</keyword>
<dbReference type="EMBL" id="FOHG01000029">
    <property type="protein sequence ID" value="SET13668.1"/>
    <property type="molecule type" value="Genomic_DNA"/>
</dbReference>
<dbReference type="Gene3D" id="1.10.287.130">
    <property type="match status" value="1"/>
</dbReference>
<dbReference type="CDD" id="cd06225">
    <property type="entry name" value="HAMP"/>
    <property type="match status" value="1"/>
</dbReference>
<dbReference type="CDD" id="cd00130">
    <property type="entry name" value="PAS"/>
    <property type="match status" value="1"/>
</dbReference>
<evidence type="ECO:0000259" key="17">
    <source>
        <dbReference type="PROSITE" id="PS50109"/>
    </source>
</evidence>
<dbReference type="Gene3D" id="3.30.450.20">
    <property type="entry name" value="PAS domain"/>
    <property type="match status" value="2"/>
</dbReference>
<dbReference type="SUPFAM" id="SSF55874">
    <property type="entry name" value="ATPase domain of HSP90 chaperone/DNA topoisomerase II/histidine kinase"/>
    <property type="match status" value="1"/>
</dbReference>
<dbReference type="EC" id="2.7.13.3" evidence="4"/>
<keyword evidence="10 22" id="KW-0418">Kinase</keyword>
<evidence type="ECO:0000256" key="10">
    <source>
        <dbReference type="ARBA" id="ARBA00022777"/>
    </source>
</evidence>
<feature type="domain" description="HAMP" evidence="20">
    <location>
        <begin position="195"/>
        <end position="248"/>
    </location>
</feature>
<feature type="domain" description="PAS" evidence="18">
    <location>
        <begin position="253"/>
        <end position="326"/>
    </location>
</feature>
<dbReference type="FunFam" id="1.10.287.130:FF:000008">
    <property type="entry name" value="Two-component sensor histidine kinase"/>
    <property type="match status" value="1"/>
</dbReference>
<evidence type="ECO:0000313" key="21">
    <source>
        <dbReference type="EMBL" id="SDF88389.1"/>
    </source>
</evidence>
<dbReference type="PROSITE" id="PS50113">
    <property type="entry name" value="PAC"/>
    <property type="match status" value="1"/>
</dbReference>
<evidence type="ECO:0000256" key="11">
    <source>
        <dbReference type="ARBA" id="ARBA00022840"/>
    </source>
</evidence>
<feature type="transmembrane region" description="Helical" evidence="16">
    <location>
        <begin position="12"/>
        <end position="32"/>
    </location>
</feature>
<dbReference type="Proteomes" id="UP000198612">
    <property type="component" value="Unassembled WGS sequence"/>
</dbReference>
<dbReference type="CDD" id="cd00075">
    <property type="entry name" value="HATPase"/>
    <property type="match status" value="1"/>
</dbReference>
<evidence type="ECO:0000256" key="5">
    <source>
        <dbReference type="ARBA" id="ARBA00022475"/>
    </source>
</evidence>
<dbReference type="GO" id="GO:0007234">
    <property type="term" value="P:osmosensory signaling via phosphorelay pathway"/>
    <property type="evidence" value="ECO:0007669"/>
    <property type="project" value="TreeGrafter"/>
</dbReference>
<keyword evidence="12 16" id="KW-1133">Transmembrane helix</keyword>
<dbReference type="NCBIfam" id="NF046044">
    <property type="entry name" value="PnpS"/>
    <property type="match status" value="1"/>
</dbReference>
<dbReference type="Proteomes" id="UP000199519">
    <property type="component" value="Unassembled WGS sequence"/>
</dbReference>
<evidence type="ECO:0000256" key="7">
    <source>
        <dbReference type="ARBA" id="ARBA00022679"/>
    </source>
</evidence>
<dbReference type="SMART" id="SM00387">
    <property type="entry name" value="HATPase_c"/>
    <property type="match status" value="1"/>
</dbReference>
<dbReference type="EMBL" id="FNBJ01000029">
    <property type="protein sequence ID" value="SDF88389.1"/>
    <property type="molecule type" value="Genomic_DNA"/>
</dbReference>
<dbReference type="Gene3D" id="3.30.565.10">
    <property type="entry name" value="Histidine kinase-like ATPase, C-terminal domain"/>
    <property type="match status" value="1"/>
</dbReference>
<dbReference type="GO" id="GO:0000155">
    <property type="term" value="F:phosphorelay sensor kinase activity"/>
    <property type="evidence" value="ECO:0007669"/>
    <property type="project" value="InterPro"/>
</dbReference>
<evidence type="ECO:0000256" key="15">
    <source>
        <dbReference type="SAM" id="Coils"/>
    </source>
</evidence>
<evidence type="ECO:0000259" key="20">
    <source>
        <dbReference type="PROSITE" id="PS50885"/>
    </source>
</evidence>
<dbReference type="NCBIfam" id="TIGR00229">
    <property type="entry name" value="sensory_box"/>
    <property type="match status" value="1"/>
</dbReference>
<dbReference type="PROSITE" id="PS50112">
    <property type="entry name" value="PAS"/>
    <property type="match status" value="1"/>
</dbReference>
<dbReference type="InterPro" id="IPR004358">
    <property type="entry name" value="Sig_transdc_His_kin-like_C"/>
</dbReference>
<evidence type="ECO:0000256" key="12">
    <source>
        <dbReference type="ARBA" id="ARBA00022989"/>
    </source>
</evidence>
<organism evidence="22 23">
    <name type="scientific">Halanaerobium congolense</name>
    <dbReference type="NCBI Taxonomy" id="54121"/>
    <lineage>
        <taxon>Bacteria</taxon>
        <taxon>Bacillati</taxon>
        <taxon>Bacillota</taxon>
        <taxon>Clostridia</taxon>
        <taxon>Halanaerobiales</taxon>
        <taxon>Halanaerobiaceae</taxon>
        <taxon>Halanaerobium</taxon>
    </lineage>
</organism>
<dbReference type="InterPro" id="IPR036097">
    <property type="entry name" value="HisK_dim/P_sf"/>
</dbReference>
<sequence>MLKWNKIGIKNRLSVIFIVIQLLIIGLSFYYFSINHREFYLEQEKISLEHYSQLMLNNIEESEIKNFSPNLEEKAADWSDDSETRITIIAADGRVLADSHYEISEMDNHRNRPEVVQAVRSNNFGNEIRYSETIGEKMLYYAVPINSDGEIIGILRTARPLSFIRGVLVEDIKSYLFFFVILAFITIILGWRLTYSIVKPLETVTETAEKISEGDLTQRIPVRKYNSEIEKLARMFNYMADELEDKVTEISQEKNRIEAILESMVDGVIAVDKDGEITLINPAASRIFNIEAEKIEGKDLLTTLFSHRIEMYLQRAFDTKKSIKREIKYKNPEQKIIQATFIPLLDEEDKITGGVIVLTDITELRKLETVRNDFVANVSHELRTPLTSIVGYLDTLLESDVEDPEIRNKFLKIIKEEADRLSILIKDLLNLSEIESHTFDLKPGSFKNVLNKVIKLMEKNAEKKEIELQFEIADDLSPVYMVREQIKQVLINLFDNAIKYTPRAGKIKITVRQIDDKVYFSIKDNGMGIPQADQERIFERFYRVDKARSRAFGGTGIGLSIVRNIIKQHGSEIQVKSREGEGSEFYFYLNTVESK</sequence>
<dbReference type="InterPro" id="IPR005467">
    <property type="entry name" value="His_kinase_dom"/>
</dbReference>
<dbReference type="SMART" id="SM00091">
    <property type="entry name" value="PAS"/>
    <property type="match status" value="1"/>
</dbReference>
<dbReference type="PROSITE" id="PS50109">
    <property type="entry name" value="HIS_KIN"/>
    <property type="match status" value="1"/>
</dbReference>
<keyword evidence="24" id="KW-1185">Reference proteome</keyword>
<gene>
    <name evidence="21" type="ORF">SAMN04488598_12927</name>
    <name evidence="22" type="ORF">SAMN04515652_12927</name>
</gene>
<accession>A0A1I0C2L8</accession>
<dbReference type="InterPro" id="IPR003594">
    <property type="entry name" value="HATPase_dom"/>
</dbReference>
<keyword evidence="14 16" id="KW-0472">Membrane</keyword>
<comment type="catalytic activity">
    <reaction evidence="1">
        <text>ATP + protein L-histidine = ADP + protein N-phospho-L-histidine.</text>
        <dbReference type="EC" id="2.7.13.3"/>
    </reaction>
</comment>
<keyword evidence="7" id="KW-0808">Transferase</keyword>
<dbReference type="Gene3D" id="6.10.340.10">
    <property type="match status" value="1"/>
</dbReference>
<dbReference type="InterPro" id="IPR003661">
    <property type="entry name" value="HisK_dim/P_dom"/>
</dbReference>
<evidence type="ECO:0000256" key="4">
    <source>
        <dbReference type="ARBA" id="ARBA00012438"/>
    </source>
</evidence>
<evidence type="ECO:0000256" key="3">
    <source>
        <dbReference type="ARBA" id="ARBA00004236"/>
    </source>
</evidence>
<feature type="coiled-coil region" evidence="15">
    <location>
        <begin position="411"/>
        <end position="474"/>
    </location>
</feature>
<keyword evidence="9" id="KW-0547">Nucleotide-binding</keyword>
<dbReference type="GO" id="GO:0000156">
    <property type="term" value="F:phosphorelay response regulator activity"/>
    <property type="evidence" value="ECO:0007669"/>
    <property type="project" value="TreeGrafter"/>
</dbReference>
<evidence type="ECO:0000256" key="6">
    <source>
        <dbReference type="ARBA" id="ARBA00022553"/>
    </source>
</evidence>
<evidence type="ECO:0000256" key="9">
    <source>
        <dbReference type="ARBA" id="ARBA00022741"/>
    </source>
</evidence>
<evidence type="ECO:0000313" key="24">
    <source>
        <dbReference type="Proteomes" id="UP000199519"/>
    </source>
</evidence>
<evidence type="ECO:0000259" key="18">
    <source>
        <dbReference type="PROSITE" id="PS50112"/>
    </source>
</evidence>
<dbReference type="InterPro" id="IPR050351">
    <property type="entry name" value="BphY/WalK/GraS-like"/>
</dbReference>
<dbReference type="Pfam" id="PF16736">
    <property type="entry name" value="sCache_like"/>
    <property type="match status" value="1"/>
</dbReference>
<keyword evidence="13" id="KW-0902">Two-component regulatory system</keyword>
<dbReference type="Pfam" id="PF08448">
    <property type="entry name" value="PAS_4"/>
    <property type="match status" value="1"/>
</dbReference>
<dbReference type="InterPro" id="IPR035965">
    <property type="entry name" value="PAS-like_dom_sf"/>
</dbReference>
<keyword evidence="5" id="KW-1003">Cell membrane</keyword>
<dbReference type="GO" id="GO:0005524">
    <property type="term" value="F:ATP binding"/>
    <property type="evidence" value="ECO:0007669"/>
    <property type="project" value="UniProtKB-KW"/>
</dbReference>
<dbReference type="SMART" id="SM00388">
    <property type="entry name" value="HisKA"/>
    <property type="match status" value="1"/>
</dbReference>
<dbReference type="InterPro" id="IPR036890">
    <property type="entry name" value="HATPase_C_sf"/>
</dbReference>
<feature type="domain" description="PAC" evidence="19">
    <location>
        <begin position="321"/>
        <end position="373"/>
    </location>
</feature>
<evidence type="ECO:0000259" key="19">
    <source>
        <dbReference type="PROSITE" id="PS50113"/>
    </source>
</evidence>
<keyword evidence="15" id="KW-0175">Coiled coil</keyword>
<evidence type="ECO:0000313" key="22">
    <source>
        <dbReference type="EMBL" id="SET13668.1"/>
    </source>
</evidence>
<dbReference type="Pfam" id="PF00512">
    <property type="entry name" value="HisKA"/>
    <property type="match status" value="1"/>
</dbReference>
<keyword evidence="6" id="KW-0597">Phosphoprotein</keyword>
<evidence type="ECO:0000256" key="13">
    <source>
        <dbReference type="ARBA" id="ARBA00023012"/>
    </source>
</evidence>
<dbReference type="InterPro" id="IPR000700">
    <property type="entry name" value="PAS-assoc_C"/>
</dbReference>
<feature type="transmembrane region" description="Helical" evidence="16">
    <location>
        <begin position="175"/>
        <end position="193"/>
    </location>
</feature>
<dbReference type="AlphaFoldDB" id="A0A1I0C2L8"/>
<dbReference type="PRINTS" id="PR00344">
    <property type="entry name" value="BCTRLSENSOR"/>
</dbReference>
<dbReference type="PANTHER" id="PTHR42878:SF7">
    <property type="entry name" value="SENSOR HISTIDINE KINASE GLRK"/>
    <property type="match status" value="1"/>
</dbReference>
<keyword evidence="8 16" id="KW-0812">Transmembrane</keyword>
<evidence type="ECO:0000256" key="16">
    <source>
        <dbReference type="SAM" id="Phobius"/>
    </source>
</evidence>
<dbReference type="RefSeq" id="WP_089720582.1">
    <property type="nucleotide sequence ID" value="NZ_FNBJ01000029.1"/>
</dbReference>
<dbReference type="InterPro" id="IPR003660">
    <property type="entry name" value="HAMP_dom"/>
</dbReference>
<name>A0A1I0C2L8_9FIRM</name>
<evidence type="ECO:0000256" key="14">
    <source>
        <dbReference type="ARBA" id="ARBA00023136"/>
    </source>
</evidence>
<dbReference type="InterPro" id="IPR013656">
    <property type="entry name" value="PAS_4"/>
</dbReference>
<dbReference type="PROSITE" id="PS50885">
    <property type="entry name" value="HAMP"/>
    <property type="match status" value="1"/>
</dbReference>
<dbReference type="Pfam" id="PF00672">
    <property type="entry name" value="HAMP"/>
    <property type="match status" value="1"/>
</dbReference>
<dbReference type="SUPFAM" id="SSF158472">
    <property type="entry name" value="HAMP domain-like"/>
    <property type="match status" value="1"/>
</dbReference>
<dbReference type="SUPFAM" id="SSF47384">
    <property type="entry name" value="Homodimeric domain of signal transducing histidine kinase"/>
    <property type="match status" value="1"/>
</dbReference>
<evidence type="ECO:0000313" key="23">
    <source>
        <dbReference type="Proteomes" id="UP000198612"/>
    </source>
</evidence>
<evidence type="ECO:0000256" key="2">
    <source>
        <dbReference type="ARBA" id="ARBA00004141"/>
    </source>
</evidence>
<evidence type="ECO:0000256" key="1">
    <source>
        <dbReference type="ARBA" id="ARBA00000085"/>
    </source>
</evidence>
<comment type="subcellular location">
    <subcellularLocation>
        <location evidence="3">Cell membrane</location>
    </subcellularLocation>
    <subcellularLocation>
        <location evidence="2">Membrane</location>
        <topology evidence="2">Multi-pass membrane protein</topology>
    </subcellularLocation>
</comment>
<dbReference type="PANTHER" id="PTHR42878">
    <property type="entry name" value="TWO-COMPONENT HISTIDINE KINASE"/>
    <property type="match status" value="1"/>
</dbReference>
<reference evidence="23 24" key="1">
    <citation type="submission" date="2016-10" db="EMBL/GenBank/DDBJ databases">
        <authorList>
            <person name="Varghese N."/>
            <person name="Submissions S."/>
        </authorList>
    </citation>
    <scope>NUCLEOTIDE SEQUENCE [LARGE SCALE GENOMIC DNA]</scope>
    <source>
        <strain evidence="21 24">WG2</strain>
        <strain evidence="22 23">WG5</strain>
    </source>
</reference>
<feature type="domain" description="Histidine kinase" evidence="17">
    <location>
        <begin position="377"/>
        <end position="593"/>
    </location>
</feature>
<proteinExistence type="predicted"/>
<dbReference type="GO" id="GO:0005886">
    <property type="term" value="C:plasma membrane"/>
    <property type="evidence" value="ECO:0007669"/>
    <property type="project" value="UniProtKB-SubCell"/>
</dbReference>
<dbReference type="InterPro" id="IPR000014">
    <property type="entry name" value="PAS"/>
</dbReference>
<dbReference type="SUPFAM" id="SSF55785">
    <property type="entry name" value="PYP-like sensor domain (PAS domain)"/>
    <property type="match status" value="1"/>
</dbReference>
<evidence type="ECO:0000256" key="8">
    <source>
        <dbReference type="ARBA" id="ARBA00022692"/>
    </source>
</evidence>
<dbReference type="SMART" id="SM00304">
    <property type="entry name" value="HAMP"/>
    <property type="match status" value="1"/>
</dbReference>
<dbReference type="InterPro" id="IPR031967">
    <property type="entry name" value="PhoR_single_Cache-like_dom"/>
</dbReference>
<dbReference type="FunFam" id="3.30.565.10:FF:000006">
    <property type="entry name" value="Sensor histidine kinase WalK"/>
    <property type="match status" value="1"/>
</dbReference>
<protein>
    <recommendedName>
        <fullName evidence="4">histidine kinase</fullName>
        <ecNumber evidence="4">2.7.13.3</ecNumber>
    </recommendedName>
</protein>
<dbReference type="Pfam" id="PF02518">
    <property type="entry name" value="HATPase_c"/>
    <property type="match status" value="1"/>
</dbReference>